<dbReference type="PRINTS" id="PR01266">
    <property type="entry name" value="GSTRNSFRASEA"/>
</dbReference>
<dbReference type="FunFam" id="3.40.30.10:FF:000035">
    <property type="entry name" value="hematopoietic prostaglandin D synthase"/>
    <property type="match status" value="1"/>
</dbReference>
<dbReference type="GO" id="GO:0006749">
    <property type="term" value="P:glutathione metabolic process"/>
    <property type="evidence" value="ECO:0007669"/>
    <property type="project" value="TreeGrafter"/>
</dbReference>
<reference evidence="9" key="1">
    <citation type="submission" date="2022-11" db="UniProtKB">
        <authorList>
            <consortium name="WormBaseParasite"/>
        </authorList>
    </citation>
    <scope>IDENTIFICATION</scope>
</reference>
<protein>
    <recommendedName>
        <fullName evidence="2">glutathione transferase</fullName>
        <ecNumber evidence="2">2.5.1.18</ecNumber>
    </recommendedName>
</protein>
<evidence type="ECO:0000256" key="1">
    <source>
        <dbReference type="ARBA" id="ARBA00011055"/>
    </source>
</evidence>
<dbReference type="SUPFAM" id="SSF52833">
    <property type="entry name" value="Thioredoxin-like"/>
    <property type="match status" value="1"/>
</dbReference>
<accession>A0A914WDM6</accession>
<comment type="similarity">
    <text evidence="4">Belongs to the GST superfamily. Sigma family.</text>
</comment>
<organism evidence="8 9">
    <name type="scientific">Plectus sambesii</name>
    <dbReference type="NCBI Taxonomy" id="2011161"/>
    <lineage>
        <taxon>Eukaryota</taxon>
        <taxon>Metazoa</taxon>
        <taxon>Ecdysozoa</taxon>
        <taxon>Nematoda</taxon>
        <taxon>Chromadorea</taxon>
        <taxon>Plectida</taxon>
        <taxon>Plectina</taxon>
        <taxon>Plectoidea</taxon>
        <taxon>Plectidae</taxon>
        <taxon>Plectus</taxon>
    </lineage>
</organism>
<dbReference type="PROSITE" id="PS50405">
    <property type="entry name" value="GST_CTER"/>
    <property type="match status" value="1"/>
</dbReference>
<keyword evidence="8" id="KW-1185">Reference proteome</keyword>
<dbReference type="Pfam" id="PF14497">
    <property type="entry name" value="GST_C_3"/>
    <property type="match status" value="1"/>
</dbReference>
<dbReference type="InterPro" id="IPR003080">
    <property type="entry name" value="GST_alpha"/>
</dbReference>
<evidence type="ECO:0000259" key="7">
    <source>
        <dbReference type="PROSITE" id="PS50405"/>
    </source>
</evidence>
<dbReference type="InterPro" id="IPR004046">
    <property type="entry name" value="GST_C"/>
</dbReference>
<dbReference type="PROSITE" id="PS50404">
    <property type="entry name" value="GST_NTER"/>
    <property type="match status" value="1"/>
</dbReference>
<dbReference type="SUPFAM" id="SSF47616">
    <property type="entry name" value="GST C-terminal domain-like"/>
    <property type="match status" value="1"/>
</dbReference>
<name>A0A914WDM6_9BILA</name>
<dbReference type="InterPro" id="IPR004045">
    <property type="entry name" value="Glutathione_S-Trfase_N"/>
</dbReference>
<dbReference type="Pfam" id="PF02798">
    <property type="entry name" value="GST_N"/>
    <property type="match status" value="1"/>
</dbReference>
<dbReference type="InterPro" id="IPR050213">
    <property type="entry name" value="GST_superfamily"/>
</dbReference>
<dbReference type="InterPro" id="IPR010987">
    <property type="entry name" value="Glutathione-S-Trfase_C-like"/>
</dbReference>
<dbReference type="SFLD" id="SFLDS00019">
    <property type="entry name" value="Glutathione_Transferase_(cytos"/>
    <property type="match status" value="1"/>
</dbReference>
<dbReference type="GO" id="GO:0004364">
    <property type="term" value="F:glutathione transferase activity"/>
    <property type="evidence" value="ECO:0007669"/>
    <property type="project" value="UniProtKB-EC"/>
</dbReference>
<evidence type="ECO:0000256" key="2">
    <source>
        <dbReference type="ARBA" id="ARBA00012452"/>
    </source>
</evidence>
<evidence type="ECO:0000259" key="6">
    <source>
        <dbReference type="PROSITE" id="PS50404"/>
    </source>
</evidence>
<dbReference type="SFLD" id="SFLDG01205">
    <property type="entry name" value="AMPS.1"/>
    <property type="match status" value="1"/>
</dbReference>
<dbReference type="Proteomes" id="UP000887566">
    <property type="component" value="Unplaced"/>
</dbReference>
<dbReference type="InterPro" id="IPR036249">
    <property type="entry name" value="Thioredoxin-like_sf"/>
</dbReference>
<dbReference type="CDD" id="cd03192">
    <property type="entry name" value="GST_C_Sigma_like"/>
    <property type="match status" value="1"/>
</dbReference>
<evidence type="ECO:0000313" key="8">
    <source>
        <dbReference type="Proteomes" id="UP000887566"/>
    </source>
</evidence>
<comment type="similarity">
    <text evidence="1">Belongs to the GST superfamily. Alpha family.</text>
</comment>
<feature type="domain" description="GST C-terminal" evidence="7">
    <location>
        <begin position="81"/>
        <end position="205"/>
    </location>
</feature>
<dbReference type="InterPro" id="IPR036282">
    <property type="entry name" value="Glutathione-S-Trfase_C_sf"/>
</dbReference>
<dbReference type="InterPro" id="IPR040079">
    <property type="entry name" value="Glutathione_S-Trfase"/>
</dbReference>
<dbReference type="FunFam" id="1.20.1050.10:FF:000030">
    <property type="entry name" value="Glutathione S-transferase S1"/>
    <property type="match status" value="1"/>
</dbReference>
<evidence type="ECO:0000256" key="4">
    <source>
        <dbReference type="ARBA" id="ARBA00038317"/>
    </source>
</evidence>
<feature type="domain" description="GST N-terminal" evidence="6">
    <location>
        <begin position="2"/>
        <end position="79"/>
    </location>
</feature>
<dbReference type="GO" id="GO:0004602">
    <property type="term" value="F:glutathione peroxidase activity"/>
    <property type="evidence" value="ECO:0007669"/>
    <property type="project" value="UniProtKB-ARBA"/>
</dbReference>
<dbReference type="PANTHER" id="PTHR11571">
    <property type="entry name" value="GLUTATHIONE S-TRANSFERASE"/>
    <property type="match status" value="1"/>
</dbReference>
<comment type="catalytic activity">
    <reaction evidence="5">
        <text>RX + glutathione = an S-substituted glutathione + a halide anion + H(+)</text>
        <dbReference type="Rhea" id="RHEA:16437"/>
        <dbReference type="ChEBI" id="CHEBI:15378"/>
        <dbReference type="ChEBI" id="CHEBI:16042"/>
        <dbReference type="ChEBI" id="CHEBI:17792"/>
        <dbReference type="ChEBI" id="CHEBI:57925"/>
        <dbReference type="ChEBI" id="CHEBI:90779"/>
        <dbReference type="EC" id="2.5.1.18"/>
    </reaction>
</comment>
<dbReference type="AlphaFoldDB" id="A0A914WDM6"/>
<evidence type="ECO:0000256" key="3">
    <source>
        <dbReference type="ARBA" id="ARBA00022679"/>
    </source>
</evidence>
<dbReference type="PANTHER" id="PTHR11571:SF224">
    <property type="entry name" value="HEMATOPOIETIC PROSTAGLANDIN D SYNTHASE"/>
    <property type="match status" value="1"/>
</dbReference>
<dbReference type="Gene3D" id="1.20.1050.10">
    <property type="match status" value="1"/>
</dbReference>
<proteinExistence type="inferred from homology"/>
<dbReference type="Gene3D" id="3.40.30.10">
    <property type="entry name" value="Glutaredoxin"/>
    <property type="match status" value="1"/>
</dbReference>
<dbReference type="CDD" id="cd03039">
    <property type="entry name" value="GST_N_Sigma_like"/>
    <property type="match status" value="1"/>
</dbReference>
<sequence length="205" mass="23551">MAHYKLHYFNLGGRGEFIRKILAQAGVEFEDHRITMEEWPQVKPSFPNGQVPVLEVDGKYLAQSYAIARFLARKHNLTGKDDWEAAKADMYVDGVEEVIQKTMPMVMALLFGKGDLNEVLAKLKPEVFEPFFTKYEKILHENGGEHFVGKQLTWADIMIADFLQRLSWVDSTVLDGHSGLKTFVRHIHDLPNIKKHTAAHTDMKW</sequence>
<dbReference type="SFLD" id="SFLDG00363">
    <property type="entry name" value="AMPS_(cytGST):_Alpha-__Mu-__Pi"/>
    <property type="match status" value="1"/>
</dbReference>
<evidence type="ECO:0000313" key="9">
    <source>
        <dbReference type="WBParaSite" id="PSAMB.scaffold381size53811.g5419.t1"/>
    </source>
</evidence>
<dbReference type="EC" id="2.5.1.18" evidence="2"/>
<evidence type="ECO:0000256" key="5">
    <source>
        <dbReference type="ARBA" id="ARBA00047960"/>
    </source>
</evidence>
<dbReference type="WBParaSite" id="PSAMB.scaffold381size53811.g5419.t1">
    <property type="protein sequence ID" value="PSAMB.scaffold381size53811.g5419.t1"/>
    <property type="gene ID" value="PSAMB.scaffold381size53811.g5419"/>
</dbReference>
<keyword evidence="3" id="KW-0808">Transferase</keyword>